<dbReference type="GO" id="GO:0015074">
    <property type="term" value="P:DNA integration"/>
    <property type="evidence" value="ECO:0007669"/>
    <property type="project" value="InterPro"/>
</dbReference>
<dbReference type="GO" id="GO:0006310">
    <property type="term" value="P:DNA recombination"/>
    <property type="evidence" value="ECO:0007669"/>
    <property type="project" value="UniProtKB-KW"/>
</dbReference>
<reference evidence="2 3" key="1">
    <citation type="journal article" date="2019" name="Emerg. Microbes Infect.">
        <title>Comprehensive subspecies identification of 175 nontuberculous mycobacteria species based on 7547 genomic profiles.</title>
        <authorList>
            <person name="Matsumoto Y."/>
            <person name="Kinjo T."/>
            <person name="Motooka D."/>
            <person name="Nabeya D."/>
            <person name="Jung N."/>
            <person name="Uechi K."/>
            <person name="Horii T."/>
            <person name="Iida T."/>
            <person name="Fujita J."/>
            <person name="Nakamura S."/>
        </authorList>
    </citation>
    <scope>NUCLEOTIDE SEQUENCE [LARGE SCALE GENOMIC DNA]</scope>
    <source>
        <strain evidence="2 3">JCM 30395</strain>
    </source>
</reference>
<evidence type="ECO:0000313" key="2">
    <source>
        <dbReference type="EMBL" id="BBY60684.1"/>
    </source>
</evidence>
<dbReference type="SUPFAM" id="SSF56349">
    <property type="entry name" value="DNA breaking-rejoining enzymes"/>
    <property type="match status" value="1"/>
</dbReference>
<dbReference type="KEGG" id="msar:MSAR_38200"/>
<dbReference type="AlphaFoldDB" id="A0A7I7SUJ3"/>
<organism evidence="2 3">
    <name type="scientific">Mycolicibacterium sarraceniae</name>
    <dbReference type="NCBI Taxonomy" id="1534348"/>
    <lineage>
        <taxon>Bacteria</taxon>
        <taxon>Bacillati</taxon>
        <taxon>Actinomycetota</taxon>
        <taxon>Actinomycetes</taxon>
        <taxon>Mycobacteriales</taxon>
        <taxon>Mycobacteriaceae</taxon>
        <taxon>Mycolicibacterium</taxon>
    </lineage>
</organism>
<keyword evidence="3" id="KW-1185">Reference proteome</keyword>
<dbReference type="RefSeq" id="WP_179965016.1">
    <property type="nucleotide sequence ID" value="NZ_AP022595.1"/>
</dbReference>
<dbReference type="InterPro" id="IPR011010">
    <property type="entry name" value="DNA_brk_join_enz"/>
</dbReference>
<protein>
    <recommendedName>
        <fullName evidence="4">Tyr recombinase domain-containing protein</fullName>
    </recommendedName>
</protein>
<accession>A0A7I7SUJ3</accession>
<dbReference type="Proteomes" id="UP000466445">
    <property type="component" value="Chromosome"/>
</dbReference>
<proteinExistence type="predicted"/>
<dbReference type="Gene3D" id="1.10.443.10">
    <property type="entry name" value="Intergrase catalytic core"/>
    <property type="match status" value="1"/>
</dbReference>
<gene>
    <name evidence="2" type="ORF">MSAR_38200</name>
</gene>
<evidence type="ECO:0008006" key="4">
    <source>
        <dbReference type="Google" id="ProtNLM"/>
    </source>
</evidence>
<evidence type="ECO:0000256" key="1">
    <source>
        <dbReference type="ARBA" id="ARBA00023172"/>
    </source>
</evidence>
<evidence type="ECO:0000313" key="3">
    <source>
        <dbReference type="Proteomes" id="UP000466445"/>
    </source>
</evidence>
<keyword evidence="1" id="KW-0233">DNA recombination</keyword>
<name>A0A7I7SUJ3_9MYCO</name>
<dbReference type="EMBL" id="AP022595">
    <property type="protein sequence ID" value="BBY60684.1"/>
    <property type="molecule type" value="Genomic_DNA"/>
</dbReference>
<dbReference type="InterPro" id="IPR013762">
    <property type="entry name" value="Integrase-like_cat_sf"/>
</dbReference>
<dbReference type="GO" id="GO:0003677">
    <property type="term" value="F:DNA binding"/>
    <property type="evidence" value="ECO:0007669"/>
    <property type="project" value="InterPro"/>
</dbReference>
<sequence length="134" mass="15187">MRTPAYLDCLRADRVIRVKRAVYTLNTKPDQPPARGVIALVERPCDPIPEDAPATAKSWTLAEVEQFRASVRNHRLFACWLLSCYGLRRSEVLTIRQSALDGDTLSIRRSRVAVGKDAIESMPKSRHSTRDLLR</sequence>